<dbReference type="InterPro" id="IPR036388">
    <property type="entry name" value="WH-like_DNA-bd_sf"/>
</dbReference>
<evidence type="ECO:0000256" key="3">
    <source>
        <dbReference type="ARBA" id="ARBA00023082"/>
    </source>
</evidence>
<dbReference type="PANTHER" id="PTHR43133">
    <property type="entry name" value="RNA POLYMERASE ECF-TYPE SIGMA FACTO"/>
    <property type="match status" value="1"/>
</dbReference>
<dbReference type="GO" id="GO:0006352">
    <property type="term" value="P:DNA-templated transcription initiation"/>
    <property type="evidence" value="ECO:0007669"/>
    <property type="project" value="InterPro"/>
</dbReference>
<dbReference type="GO" id="GO:0003677">
    <property type="term" value="F:DNA binding"/>
    <property type="evidence" value="ECO:0007669"/>
    <property type="project" value="UniProtKB-KW"/>
</dbReference>
<reference evidence="8 11" key="2">
    <citation type="submission" date="2016-10" db="EMBL/GenBank/DDBJ databases">
        <title>Hydorgenophaga sp. LPB0072 isolated from gastropod.</title>
        <authorList>
            <person name="Kim E."/>
            <person name="Yi H."/>
        </authorList>
    </citation>
    <scope>NUCLEOTIDE SEQUENCE [LARGE SCALE GENOMIC DNA]</scope>
    <source>
        <strain evidence="8 11">LPB0072</strain>
    </source>
</reference>
<evidence type="ECO:0008006" key="12">
    <source>
        <dbReference type="Google" id="ProtNLM"/>
    </source>
</evidence>
<evidence type="ECO:0000313" key="11">
    <source>
        <dbReference type="Proteomes" id="UP000185680"/>
    </source>
</evidence>
<dbReference type="InterPro" id="IPR013325">
    <property type="entry name" value="RNA_pol_sigma_r2"/>
</dbReference>
<accession>A0A167I5F2</accession>
<evidence type="ECO:0000313" key="8">
    <source>
        <dbReference type="EMBL" id="AOW14107.1"/>
    </source>
</evidence>
<evidence type="ECO:0000313" key="10">
    <source>
        <dbReference type="Proteomes" id="UP000185657"/>
    </source>
</evidence>
<evidence type="ECO:0000256" key="1">
    <source>
        <dbReference type="ARBA" id="ARBA00010641"/>
    </source>
</evidence>
<evidence type="ECO:0000313" key="9">
    <source>
        <dbReference type="EMBL" id="OAD42172.1"/>
    </source>
</evidence>
<name>A0A167I5F2_9BURK</name>
<dbReference type="InterPro" id="IPR039425">
    <property type="entry name" value="RNA_pol_sigma-70-like"/>
</dbReference>
<dbReference type="PANTHER" id="PTHR43133:SF8">
    <property type="entry name" value="RNA POLYMERASE SIGMA FACTOR HI_1459-RELATED"/>
    <property type="match status" value="1"/>
</dbReference>
<dbReference type="SUPFAM" id="SSF88946">
    <property type="entry name" value="Sigma2 domain of RNA polymerase sigma factors"/>
    <property type="match status" value="1"/>
</dbReference>
<comment type="similarity">
    <text evidence="1">Belongs to the sigma-70 factor family. ECF subfamily.</text>
</comment>
<dbReference type="STRING" id="1763535.LPB072_15930"/>
<keyword evidence="3" id="KW-0731">Sigma factor</keyword>
<feature type="domain" description="RNA polymerase sigma factor 70 region 4 type 2" evidence="7">
    <location>
        <begin position="128"/>
        <end position="179"/>
    </location>
</feature>
<dbReference type="OrthoDB" id="9782108at2"/>
<keyword evidence="4" id="KW-0238">DNA-binding</keyword>
<dbReference type="InterPro" id="IPR013249">
    <property type="entry name" value="RNA_pol_sigma70_r4_t2"/>
</dbReference>
<evidence type="ECO:0000256" key="5">
    <source>
        <dbReference type="ARBA" id="ARBA00023163"/>
    </source>
</evidence>
<dbReference type="NCBIfam" id="TIGR02937">
    <property type="entry name" value="sigma70-ECF"/>
    <property type="match status" value="1"/>
</dbReference>
<evidence type="ECO:0000256" key="2">
    <source>
        <dbReference type="ARBA" id="ARBA00023015"/>
    </source>
</evidence>
<protein>
    <recommendedName>
        <fullName evidence="12">RNA polymerase sigma-70 region 2 domain-containing protein</fullName>
    </recommendedName>
</protein>
<feature type="domain" description="RNA polymerase sigma-70 region 2" evidence="6">
    <location>
        <begin position="26"/>
        <end position="90"/>
    </location>
</feature>
<reference evidence="9 10" key="1">
    <citation type="submission" date="2016-02" db="EMBL/GenBank/DDBJ databases">
        <title>Draft genome sequence of Hydrogenophaga sp. LPB0072.</title>
        <authorList>
            <person name="Shin S.-K."/>
            <person name="Yi H."/>
        </authorList>
    </citation>
    <scope>NUCLEOTIDE SEQUENCE [LARGE SCALE GENOMIC DNA]</scope>
    <source>
        <strain evidence="9 10">LPB0072</strain>
    </source>
</reference>
<organism evidence="8 11">
    <name type="scientific">Hydrogenophaga crassostreae</name>
    <dbReference type="NCBI Taxonomy" id="1763535"/>
    <lineage>
        <taxon>Bacteria</taxon>
        <taxon>Pseudomonadati</taxon>
        <taxon>Pseudomonadota</taxon>
        <taxon>Betaproteobacteria</taxon>
        <taxon>Burkholderiales</taxon>
        <taxon>Comamonadaceae</taxon>
        <taxon>Hydrogenophaga</taxon>
    </lineage>
</organism>
<evidence type="ECO:0000259" key="7">
    <source>
        <dbReference type="Pfam" id="PF08281"/>
    </source>
</evidence>
<dbReference type="SUPFAM" id="SSF88659">
    <property type="entry name" value="Sigma3 and sigma4 domains of RNA polymerase sigma factors"/>
    <property type="match status" value="1"/>
</dbReference>
<dbReference type="InterPro" id="IPR013324">
    <property type="entry name" value="RNA_pol_sigma_r3/r4-like"/>
</dbReference>
<dbReference type="Pfam" id="PF08281">
    <property type="entry name" value="Sigma70_r4_2"/>
    <property type="match status" value="1"/>
</dbReference>
<dbReference type="EMBL" id="CP017476">
    <property type="protein sequence ID" value="AOW14107.1"/>
    <property type="molecule type" value="Genomic_DNA"/>
</dbReference>
<dbReference type="KEGG" id="hyl:LPB072_15930"/>
<dbReference type="Proteomes" id="UP000185657">
    <property type="component" value="Unassembled WGS sequence"/>
</dbReference>
<dbReference type="Gene3D" id="1.10.10.10">
    <property type="entry name" value="Winged helix-like DNA-binding domain superfamily/Winged helix DNA-binding domain"/>
    <property type="match status" value="1"/>
</dbReference>
<dbReference type="AlphaFoldDB" id="A0A167I5F2"/>
<dbReference type="Proteomes" id="UP000185680">
    <property type="component" value="Chromosome"/>
</dbReference>
<dbReference type="Gene3D" id="1.10.1740.10">
    <property type="match status" value="1"/>
</dbReference>
<proteinExistence type="inferred from homology"/>
<keyword evidence="10" id="KW-1185">Reference proteome</keyword>
<dbReference type="InterPro" id="IPR014284">
    <property type="entry name" value="RNA_pol_sigma-70_dom"/>
</dbReference>
<keyword evidence="2" id="KW-0805">Transcription regulation</keyword>
<dbReference type="Pfam" id="PF04542">
    <property type="entry name" value="Sigma70_r2"/>
    <property type="match status" value="1"/>
</dbReference>
<dbReference type="GO" id="GO:0016987">
    <property type="term" value="F:sigma factor activity"/>
    <property type="evidence" value="ECO:0007669"/>
    <property type="project" value="UniProtKB-KW"/>
</dbReference>
<evidence type="ECO:0000256" key="4">
    <source>
        <dbReference type="ARBA" id="ARBA00023125"/>
    </source>
</evidence>
<evidence type="ECO:0000259" key="6">
    <source>
        <dbReference type="Pfam" id="PF04542"/>
    </source>
</evidence>
<sequence length="181" mass="20690">MNQTLLQPAAYPAPWLNGLYTRDVWSHRDYLVGYARRKLHDPALAEDVVHDVFEAVLEGRAVFGGRSALRSWLVGILKNKVVDLIRDRARYQAAGFDGEGDQEDEWSALACPCAQPDELTEQREQLAIVMARIAQLPEGLRDVMEWRVLNDEPTEVVCERLGITQESLFVRLHRARKRLHS</sequence>
<dbReference type="EMBL" id="LVWD01000011">
    <property type="protein sequence ID" value="OAD42172.1"/>
    <property type="molecule type" value="Genomic_DNA"/>
</dbReference>
<dbReference type="RefSeq" id="WP_066089337.1">
    <property type="nucleotide sequence ID" value="NZ_CP017476.1"/>
</dbReference>
<dbReference type="InterPro" id="IPR007627">
    <property type="entry name" value="RNA_pol_sigma70_r2"/>
</dbReference>
<gene>
    <name evidence="8" type="ORF">LPB072_15930</name>
    <name evidence="9" type="ORF">LPB72_09400</name>
</gene>
<keyword evidence="5" id="KW-0804">Transcription</keyword>